<comment type="caution">
    <text evidence="1">The sequence shown here is derived from an EMBL/GenBank/DDBJ whole genome shotgun (WGS) entry which is preliminary data.</text>
</comment>
<dbReference type="Proteomes" id="UP001321473">
    <property type="component" value="Unassembled WGS sequence"/>
</dbReference>
<evidence type="ECO:0000313" key="1">
    <source>
        <dbReference type="EMBL" id="KAK8763562.1"/>
    </source>
</evidence>
<sequence length="79" mass="8785">MLTLEAGLHWTGWKLSSHIFAESIFVEPSCGLVMGRPVLLSFEDCLSICYHVHYPFTDYCNKTVAVLTMKAVIYGAKSG</sequence>
<dbReference type="EMBL" id="JARKHS020029220">
    <property type="protein sequence ID" value="KAK8763562.1"/>
    <property type="molecule type" value="Genomic_DNA"/>
</dbReference>
<accession>A0AAQ4DM72</accession>
<organism evidence="1 2">
    <name type="scientific">Amblyomma americanum</name>
    <name type="common">Lone star tick</name>
    <dbReference type="NCBI Taxonomy" id="6943"/>
    <lineage>
        <taxon>Eukaryota</taxon>
        <taxon>Metazoa</taxon>
        <taxon>Ecdysozoa</taxon>
        <taxon>Arthropoda</taxon>
        <taxon>Chelicerata</taxon>
        <taxon>Arachnida</taxon>
        <taxon>Acari</taxon>
        <taxon>Parasitiformes</taxon>
        <taxon>Ixodida</taxon>
        <taxon>Ixodoidea</taxon>
        <taxon>Ixodidae</taxon>
        <taxon>Amblyomminae</taxon>
        <taxon>Amblyomma</taxon>
    </lineage>
</organism>
<name>A0AAQ4DM72_AMBAM</name>
<reference evidence="1 2" key="1">
    <citation type="journal article" date="2023" name="Arcadia Sci">
        <title>De novo assembly of a long-read Amblyomma americanum tick genome.</title>
        <authorList>
            <person name="Chou S."/>
            <person name="Poskanzer K.E."/>
            <person name="Rollins M."/>
            <person name="Thuy-Boun P.S."/>
        </authorList>
    </citation>
    <scope>NUCLEOTIDE SEQUENCE [LARGE SCALE GENOMIC DNA]</scope>
    <source>
        <strain evidence="1">F_SG_1</strain>
        <tissue evidence="1">Salivary glands</tissue>
    </source>
</reference>
<dbReference type="AlphaFoldDB" id="A0AAQ4DM72"/>
<gene>
    <name evidence="1" type="ORF">V5799_033831</name>
</gene>
<protein>
    <submittedName>
        <fullName evidence="1">Uncharacterized protein</fullName>
    </submittedName>
</protein>
<evidence type="ECO:0000313" key="2">
    <source>
        <dbReference type="Proteomes" id="UP001321473"/>
    </source>
</evidence>
<keyword evidence="2" id="KW-1185">Reference proteome</keyword>
<proteinExistence type="predicted"/>